<keyword evidence="2" id="KW-0812">Transmembrane</keyword>
<evidence type="ECO:0000313" key="3">
    <source>
        <dbReference type="EMBL" id="KAJ8059116.1"/>
    </source>
</evidence>
<feature type="region of interest" description="Disordered" evidence="1">
    <location>
        <begin position="155"/>
        <end position="197"/>
    </location>
</feature>
<proteinExistence type="predicted"/>
<keyword evidence="2" id="KW-0472">Membrane</keyword>
<evidence type="ECO:0008006" key="5">
    <source>
        <dbReference type="Google" id="ProtNLM"/>
    </source>
</evidence>
<reference evidence="3" key="1">
    <citation type="submission" date="2022-11" db="EMBL/GenBank/DDBJ databases">
        <title>Genome Resource of Sclerotinia nivalis Strain SnTB1, a Plant Pathogen Isolated from American Ginseng.</title>
        <authorList>
            <person name="Fan S."/>
        </authorList>
    </citation>
    <scope>NUCLEOTIDE SEQUENCE</scope>
    <source>
        <strain evidence="3">SnTB1</strain>
    </source>
</reference>
<name>A0A9X0DD65_9HELO</name>
<protein>
    <recommendedName>
        <fullName evidence="5">Transmembrane protein</fullName>
    </recommendedName>
</protein>
<feature type="transmembrane region" description="Helical" evidence="2">
    <location>
        <begin position="50"/>
        <end position="83"/>
    </location>
</feature>
<accession>A0A9X0DD65</accession>
<keyword evidence="2" id="KW-1133">Transmembrane helix</keyword>
<dbReference type="AlphaFoldDB" id="A0A9X0DD65"/>
<dbReference type="Proteomes" id="UP001152300">
    <property type="component" value="Unassembled WGS sequence"/>
</dbReference>
<evidence type="ECO:0000256" key="1">
    <source>
        <dbReference type="SAM" id="MobiDB-lite"/>
    </source>
</evidence>
<dbReference type="OrthoDB" id="3524410at2759"/>
<gene>
    <name evidence="3" type="ORF">OCU04_012093</name>
</gene>
<evidence type="ECO:0000313" key="4">
    <source>
        <dbReference type="Proteomes" id="UP001152300"/>
    </source>
</evidence>
<dbReference type="EMBL" id="JAPEIS010000015">
    <property type="protein sequence ID" value="KAJ8059116.1"/>
    <property type="molecule type" value="Genomic_DNA"/>
</dbReference>
<keyword evidence="4" id="KW-1185">Reference proteome</keyword>
<sequence>MDQPLPETKIWDILMETPMTSIPFDPQSQVLREFEVAADEVYRSASYILWAVTVVVSLPIFVCITGVFLVLDTIAVAVEFIYFTLKRWTLRMRRGISGDRNDLVSDQLPTTNNPFVDSTPKISPRLSSAFILDFDPTVVIGTVSDEEKFPLPKIPSTSITHISDDPRLAVPPPCAQLGDRTRESDSQFALDPPPPYH</sequence>
<evidence type="ECO:0000256" key="2">
    <source>
        <dbReference type="SAM" id="Phobius"/>
    </source>
</evidence>
<organism evidence="3 4">
    <name type="scientific">Sclerotinia nivalis</name>
    <dbReference type="NCBI Taxonomy" id="352851"/>
    <lineage>
        <taxon>Eukaryota</taxon>
        <taxon>Fungi</taxon>
        <taxon>Dikarya</taxon>
        <taxon>Ascomycota</taxon>
        <taxon>Pezizomycotina</taxon>
        <taxon>Leotiomycetes</taxon>
        <taxon>Helotiales</taxon>
        <taxon>Sclerotiniaceae</taxon>
        <taxon>Sclerotinia</taxon>
    </lineage>
</organism>
<comment type="caution">
    <text evidence="3">The sequence shown here is derived from an EMBL/GenBank/DDBJ whole genome shotgun (WGS) entry which is preliminary data.</text>
</comment>